<dbReference type="GeneID" id="9062398"/>
<dbReference type="InParanoid" id="C5KDP1"/>
<evidence type="ECO:0000313" key="2">
    <source>
        <dbReference type="Proteomes" id="UP000007800"/>
    </source>
</evidence>
<sequence length="72" mass="7869">MIAQCCDQQRDALSTTHSSILVPAFNGCGTAFGVVPLRKCKLFRLRGSCRVIAKNRAVRDDVLFSVINSTIV</sequence>
<dbReference type="AlphaFoldDB" id="C5KDP1"/>
<keyword evidence="2" id="KW-1185">Reference proteome</keyword>
<reference evidence="1 2" key="1">
    <citation type="submission" date="2008-07" db="EMBL/GenBank/DDBJ databases">
        <authorList>
            <person name="El-Sayed N."/>
            <person name="Caler E."/>
            <person name="Inman J."/>
            <person name="Amedeo P."/>
            <person name="Hass B."/>
            <person name="Wortman J."/>
        </authorList>
    </citation>
    <scope>NUCLEOTIDE SEQUENCE [LARGE SCALE GENOMIC DNA]</scope>
    <source>
        <strain evidence="2">ATCC 50983 / TXsc</strain>
    </source>
</reference>
<accession>C5KDP1</accession>
<name>C5KDP1_PERM5</name>
<proteinExistence type="predicted"/>
<evidence type="ECO:0000313" key="1">
    <source>
        <dbReference type="EMBL" id="EER17344.1"/>
    </source>
</evidence>
<dbReference type="Proteomes" id="UP000007800">
    <property type="component" value="Unassembled WGS sequence"/>
</dbReference>
<protein>
    <submittedName>
        <fullName evidence="1">Uncharacterized protein</fullName>
    </submittedName>
</protein>
<gene>
    <name evidence="1" type="ORF">Pmar_PMAR022285</name>
</gene>
<dbReference type="RefSeq" id="XP_002785548.1">
    <property type="nucleotide sequence ID" value="XM_002785502.1"/>
</dbReference>
<organism evidence="2">
    <name type="scientific">Perkinsus marinus (strain ATCC 50983 / TXsc)</name>
    <dbReference type="NCBI Taxonomy" id="423536"/>
    <lineage>
        <taxon>Eukaryota</taxon>
        <taxon>Sar</taxon>
        <taxon>Alveolata</taxon>
        <taxon>Perkinsozoa</taxon>
        <taxon>Perkinsea</taxon>
        <taxon>Perkinsida</taxon>
        <taxon>Perkinsidae</taxon>
        <taxon>Perkinsus</taxon>
    </lineage>
</organism>
<dbReference type="EMBL" id="GG672124">
    <property type="protein sequence ID" value="EER17344.1"/>
    <property type="molecule type" value="Genomic_DNA"/>
</dbReference>